<dbReference type="Pfam" id="PF00672">
    <property type="entry name" value="HAMP"/>
    <property type="match status" value="1"/>
</dbReference>
<dbReference type="InterPro" id="IPR005467">
    <property type="entry name" value="His_kinase_dom"/>
</dbReference>
<dbReference type="PROSITE" id="PS50112">
    <property type="entry name" value="PAS"/>
    <property type="match status" value="1"/>
</dbReference>
<reference evidence="17" key="1">
    <citation type="submission" date="2009-01" db="EMBL/GenBank/DDBJ databases">
        <title>Complete sequence of plasmid2 Cyanothece sp. PCC 7425.</title>
        <authorList>
            <consortium name="US DOE Joint Genome Institute"/>
            <person name="Lucas S."/>
            <person name="Copeland A."/>
            <person name="Lapidus A."/>
            <person name="Glavina del Rio T."/>
            <person name="Dalin E."/>
            <person name="Tice H."/>
            <person name="Bruce D."/>
            <person name="Goodwin L."/>
            <person name="Pitluck S."/>
            <person name="Sims D."/>
            <person name="Meineke L."/>
            <person name="Brettin T."/>
            <person name="Detter J.C."/>
            <person name="Han C."/>
            <person name="Larimer F."/>
            <person name="Land M."/>
            <person name="Hauser L."/>
            <person name="Kyrpides N."/>
            <person name="Ovchinnikova G."/>
            <person name="Liberton M."/>
            <person name="Stoeckel J."/>
            <person name="Banerjee A."/>
            <person name="Singh A."/>
            <person name="Page L."/>
            <person name="Sato H."/>
            <person name="Zhao L."/>
            <person name="Sherman L."/>
            <person name="Pakrasi H."/>
            <person name="Richardson P."/>
        </authorList>
    </citation>
    <scope>NUCLEOTIDE SEQUENCE</scope>
    <source>
        <strain evidence="17">PCC 7425</strain>
        <plasmid evidence="17">pP742502</plasmid>
    </source>
</reference>
<dbReference type="NCBIfam" id="TIGR00229">
    <property type="entry name" value="sensory_box"/>
    <property type="match status" value="2"/>
</dbReference>
<dbReference type="GO" id="GO:0016020">
    <property type="term" value="C:membrane"/>
    <property type="evidence" value="ECO:0007669"/>
    <property type="project" value="UniProtKB-SubCell"/>
</dbReference>
<dbReference type="HOGENOM" id="CLU_000445_114_15_3"/>
<dbReference type="SMART" id="SM00448">
    <property type="entry name" value="REC"/>
    <property type="match status" value="1"/>
</dbReference>
<geneLocation type="plasmid" evidence="17">
    <name>pP742502</name>
</geneLocation>
<dbReference type="Gene3D" id="3.30.565.10">
    <property type="entry name" value="Histidine kinase-like ATPase, C-terminal domain"/>
    <property type="match status" value="1"/>
</dbReference>
<dbReference type="CDD" id="cd00130">
    <property type="entry name" value="PAS"/>
    <property type="match status" value="1"/>
</dbReference>
<dbReference type="InterPro" id="IPR003594">
    <property type="entry name" value="HATPase_dom"/>
</dbReference>
<dbReference type="InterPro" id="IPR036890">
    <property type="entry name" value="HATPase_C_sf"/>
</dbReference>
<organism evidence="17">
    <name type="scientific">Cyanothece sp. (strain PCC 7425 / ATCC 29141)</name>
    <dbReference type="NCBI Taxonomy" id="395961"/>
    <lineage>
        <taxon>Bacteria</taxon>
        <taxon>Bacillati</taxon>
        <taxon>Cyanobacteriota</taxon>
        <taxon>Cyanophyceae</taxon>
        <taxon>Gomontiellales</taxon>
        <taxon>Cyanothecaceae</taxon>
        <taxon>Cyanothece</taxon>
    </lineage>
</organism>
<dbReference type="InterPro" id="IPR001789">
    <property type="entry name" value="Sig_transdc_resp-reg_receiver"/>
</dbReference>
<evidence type="ECO:0000256" key="9">
    <source>
        <dbReference type="ARBA" id="ARBA00074306"/>
    </source>
</evidence>
<comment type="similarity">
    <text evidence="3">In the N-terminal section; belongs to the phytochrome family.</text>
</comment>
<dbReference type="Pfam" id="PF00072">
    <property type="entry name" value="Response_reg"/>
    <property type="match status" value="1"/>
</dbReference>
<dbReference type="InterPro" id="IPR011006">
    <property type="entry name" value="CheY-like_superfamily"/>
</dbReference>
<dbReference type="PRINTS" id="PR00344">
    <property type="entry name" value="BCTRLSENSOR"/>
</dbReference>
<evidence type="ECO:0000256" key="10">
    <source>
        <dbReference type="PROSITE-ProRule" id="PRU00169"/>
    </source>
</evidence>
<keyword evidence="8" id="KW-0902">Two-component regulatory system</keyword>
<evidence type="ECO:0000259" key="15">
    <source>
        <dbReference type="PROSITE" id="PS50113"/>
    </source>
</evidence>
<dbReference type="PROSITE" id="PS50109">
    <property type="entry name" value="HIS_KIN"/>
    <property type="match status" value="1"/>
</dbReference>
<feature type="domain" description="HAMP" evidence="16">
    <location>
        <begin position="27"/>
        <end position="84"/>
    </location>
</feature>
<dbReference type="GO" id="GO:0000155">
    <property type="term" value="F:phosphorelay sensor kinase activity"/>
    <property type="evidence" value="ECO:0007669"/>
    <property type="project" value="InterPro"/>
</dbReference>
<dbReference type="PANTHER" id="PTHR43047">
    <property type="entry name" value="TWO-COMPONENT HISTIDINE PROTEIN KINASE"/>
    <property type="match status" value="1"/>
</dbReference>
<dbReference type="InterPro" id="IPR000700">
    <property type="entry name" value="PAS-assoc_C"/>
</dbReference>
<dbReference type="SUPFAM" id="SSF52172">
    <property type="entry name" value="CheY-like"/>
    <property type="match status" value="1"/>
</dbReference>
<dbReference type="InterPro" id="IPR036097">
    <property type="entry name" value="HisK_dim/P_sf"/>
</dbReference>
<dbReference type="EC" id="2.7.13.3" evidence="4"/>
<evidence type="ECO:0000256" key="2">
    <source>
        <dbReference type="ARBA" id="ARBA00004370"/>
    </source>
</evidence>
<feature type="coiled-coil region" evidence="11">
    <location>
        <begin position="335"/>
        <end position="365"/>
    </location>
</feature>
<dbReference type="EMBL" id="CP001346">
    <property type="protein sequence ID" value="ACL47830.1"/>
    <property type="molecule type" value="Genomic_DNA"/>
</dbReference>
<comment type="subcellular location">
    <subcellularLocation>
        <location evidence="2">Membrane</location>
    </subcellularLocation>
</comment>
<dbReference type="Gene3D" id="6.10.340.10">
    <property type="match status" value="1"/>
</dbReference>
<dbReference type="CDD" id="cd16922">
    <property type="entry name" value="HATPase_EvgS-ArcB-TorS-like"/>
    <property type="match status" value="1"/>
</dbReference>
<feature type="domain" description="PAC" evidence="15">
    <location>
        <begin position="174"/>
        <end position="225"/>
    </location>
</feature>
<keyword evidence="11" id="KW-0175">Coiled coil</keyword>
<dbReference type="CDD" id="cd00082">
    <property type="entry name" value="HisKA"/>
    <property type="match status" value="1"/>
</dbReference>
<evidence type="ECO:0000256" key="8">
    <source>
        <dbReference type="ARBA" id="ARBA00023012"/>
    </source>
</evidence>
<name>B8HZI2_CYAP4</name>
<dbReference type="SMART" id="SM00304">
    <property type="entry name" value="HAMP"/>
    <property type="match status" value="1"/>
</dbReference>
<dbReference type="SUPFAM" id="SSF47384">
    <property type="entry name" value="Homodimeric domain of signal transducing histidine kinase"/>
    <property type="match status" value="1"/>
</dbReference>
<evidence type="ECO:0000256" key="4">
    <source>
        <dbReference type="ARBA" id="ARBA00012438"/>
    </source>
</evidence>
<dbReference type="InterPro" id="IPR004358">
    <property type="entry name" value="Sig_transdc_His_kin-like_C"/>
</dbReference>
<feature type="domain" description="Response regulatory" evidence="13">
    <location>
        <begin position="617"/>
        <end position="753"/>
    </location>
</feature>
<accession>B8HZI2</accession>
<dbReference type="Pfam" id="PF08448">
    <property type="entry name" value="PAS_4"/>
    <property type="match status" value="1"/>
</dbReference>
<dbReference type="PROSITE" id="PS50113">
    <property type="entry name" value="PAC"/>
    <property type="match status" value="1"/>
</dbReference>
<protein>
    <recommendedName>
        <fullName evidence="9">Circadian input-output histidine kinase CikA</fullName>
        <ecNumber evidence="4">2.7.13.3</ecNumber>
    </recommendedName>
</protein>
<keyword evidence="6 17" id="KW-0808">Transferase</keyword>
<dbReference type="InterPro" id="IPR013655">
    <property type="entry name" value="PAS_fold_3"/>
</dbReference>
<evidence type="ECO:0000256" key="11">
    <source>
        <dbReference type="SAM" id="Coils"/>
    </source>
</evidence>
<feature type="modified residue" description="4-aspartylphosphate" evidence="10">
    <location>
        <position position="666"/>
    </location>
</feature>
<dbReference type="eggNOG" id="COG2205">
    <property type="taxonomic scope" value="Bacteria"/>
</dbReference>
<dbReference type="InterPro" id="IPR013656">
    <property type="entry name" value="PAS_4"/>
</dbReference>
<dbReference type="Pfam" id="PF00512">
    <property type="entry name" value="HisKA"/>
    <property type="match status" value="1"/>
</dbReference>
<evidence type="ECO:0000259" key="14">
    <source>
        <dbReference type="PROSITE" id="PS50112"/>
    </source>
</evidence>
<dbReference type="PROSITE" id="PS50110">
    <property type="entry name" value="RESPONSE_REGULATORY"/>
    <property type="match status" value="1"/>
</dbReference>
<keyword evidence="7 17" id="KW-0418">Kinase</keyword>
<evidence type="ECO:0000259" key="16">
    <source>
        <dbReference type="PROSITE" id="PS50885"/>
    </source>
</evidence>
<evidence type="ECO:0000256" key="3">
    <source>
        <dbReference type="ARBA" id="ARBA00006402"/>
    </source>
</evidence>
<dbReference type="InterPro" id="IPR003660">
    <property type="entry name" value="HAMP_dom"/>
</dbReference>
<dbReference type="PROSITE" id="PS50885">
    <property type="entry name" value="HAMP"/>
    <property type="match status" value="1"/>
</dbReference>
<keyword evidence="17" id="KW-0614">Plasmid</keyword>
<dbReference type="CDD" id="cd17546">
    <property type="entry name" value="REC_hyHK_CKI1_RcsC-like"/>
    <property type="match status" value="1"/>
</dbReference>
<dbReference type="InterPro" id="IPR003661">
    <property type="entry name" value="HisK_dim/P_dom"/>
</dbReference>
<dbReference type="Pfam" id="PF08447">
    <property type="entry name" value="PAS_3"/>
    <property type="match status" value="1"/>
</dbReference>
<proteinExistence type="inferred from homology"/>
<dbReference type="CDD" id="cd06225">
    <property type="entry name" value="HAMP"/>
    <property type="match status" value="1"/>
</dbReference>
<comment type="catalytic activity">
    <reaction evidence="1">
        <text>ATP + protein L-histidine = ADP + protein N-phospho-L-histidine.</text>
        <dbReference type="EC" id="2.7.13.3"/>
    </reaction>
</comment>
<dbReference type="InterPro" id="IPR000014">
    <property type="entry name" value="PAS"/>
</dbReference>
<gene>
    <name evidence="17" type="ordered locus">Cyan7425_0133</name>
</gene>
<dbReference type="eggNOG" id="COG4251">
    <property type="taxonomic scope" value="Bacteria"/>
</dbReference>
<dbReference type="KEGG" id="cyn:Cyan7425_0133"/>
<dbReference type="InterPro" id="IPR035965">
    <property type="entry name" value="PAS-like_dom_sf"/>
</dbReference>
<feature type="domain" description="Histidine kinase" evidence="12">
    <location>
        <begin position="365"/>
        <end position="592"/>
    </location>
</feature>
<dbReference type="AlphaFoldDB" id="B8HZI2"/>
<feature type="domain" description="PAS" evidence="14">
    <location>
        <begin position="222"/>
        <end position="284"/>
    </location>
</feature>
<evidence type="ECO:0000313" key="17">
    <source>
        <dbReference type="EMBL" id="ACL47830.1"/>
    </source>
</evidence>
<dbReference type="SMART" id="SM00091">
    <property type="entry name" value="PAS"/>
    <property type="match status" value="2"/>
</dbReference>
<dbReference type="FunFam" id="3.30.565.10:FF:000010">
    <property type="entry name" value="Sensor histidine kinase RcsC"/>
    <property type="match status" value="1"/>
</dbReference>
<evidence type="ECO:0000256" key="1">
    <source>
        <dbReference type="ARBA" id="ARBA00000085"/>
    </source>
</evidence>
<evidence type="ECO:0000259" key="13">
    <source>
        <dbReference type="PROSITE" id="PS50110"/>
    </source>
</evidence>
<dbReference type="Pfam" id="PF02518">
    <property type="entry name" value="HATPase_c"/>
    <property type="match status" value="1"/>
</dbReference>
<evidence type="ECO:0000256" key="7">
    <source>
        <dbReference type="ARBA" id="ARBA00022777"/>
    </source>
</evidence>
<evidence type="ECO:0000259" key="12">
    <source>
        <dbReference type="PROSITE" id="PS50109"/>
    </source>
</evidence>
<dbReference type="Gene3D" id="3.30.450.20">
    <property type="entry name" value="PAS domain"/>
    <property type="match status" value="2"/>
</dbReference>
<dbReference type="SMART" id="SM00388">
    <property type="entry name" value="HisKA"/>
    <property type="match status" value="1"/>
</dbReference>
<keyword evidence="5 10" id="KW-0597">Phosphoprotein</keyword>
<dbReference type="OrthoDB" id="9812358at2"/>
<sequence>MLLAVTNYLLSLLALAGAIAFGIFISNRVNARISQLNQANRELARGNLAHYITQPLPTDSSIAEVQGLTESFNQMAEQLQQFFQTKVEAEANRQSEARFQQLAAAVPGMIYTLTQSPDGSQKFEYVSSASRTILELESEQALEDINSVIEQIHPDDRSTYDEVSAQSVSLMEPFSLSFRTITPSGQLKWVEASSRPLLNTNGSITWYGILLDVSDRKRAEIALRQYERIVANTTDGIILIDTQFRYQIANQTYLLWYNKSIFEIIGFPVSKIIGQDVFETNFRPYLVRCLAGETIESREWFEIPTLGRQFFSVTYSPYLDENLAIAGIVASLRNITSLKLAEQELEKAKEEAEKASQAKSLFLANMSHELRTPLNVILIMTQMMNRTANKIPEYQEYIDLISRNSDHLLKMINDVLDLFKVEAEKASLENSETNLFELLQSIYVTFKQQCTDKHIQINLEIDEKVPRLILVDVQKLQQVLINLIGNAVKFTEHGEITVRVTVELTQDKTKWQDASIPLAFTVEDTGVGIAPEEMNQIFDAFAQAAAGRQMTGGTGLGLSISQGLVQLMGGEITVKSTLGVGSTFHFVLPVQPVAEAITQSSLSQSVLSLAPGQPAYRILVVDDQEANRMPLIRLLSQIGFEVEEAVAGEEAISLWQKWHPHLILMDLRMPGLSGWDATKRIRAEEMDERIRQVKREAMGNTSNACPTWPVVIVAVTAQALEGDRKLALAAGCDDYISKPISLDILLKKIAQNLNLTYSGFGVYEAQ</sequence>
<evidence type="ECO:0000256" key="6">
    <source>
        <dbReference type="ARBA" id="ARBA00022679"/>
    </source>
</evidence>
<evidence type="ECO:0000256" key="5">
    <source>
        <dbReference type="ARBA" id="ARBA00022553"/>
    </source>
</evidence>
<dbReference type="SUPFAM" id="SSF55874">
    <property type="entry name" value="ATPase domain of HSP90 chaperone/DNA topoisomerase II/histidine kinase"/>
    <property type="match status" value="1"/>
</dbReference>
<dbReference type="Gene3D" id="1.10.287.130">
    <property type="match status" value="1"/>
</dbReference>
<dbReference type="SUPFAM" id="SSF55785">
    <property type="entry name" value="PYP-like sensor domain (PAS domain)"/>
    <property type="match status" value="2"/>
</dbReference>
<dbReference type="Gene3D" id="3.40.50.2300">
    <property type="match status" value="1"/>
</dbReference>
<dbReference type="SMART" id="SM00387">
    <property type="entry name" value="HATPase_c"/>
    <property type="match status" value="1"/>
</dbReference>